<organism evidence="7 8">
    <name type="scientific">Sphagnum jensenii</name>
    <dbReference type="NCBI Taxonomy" id="128206"/>
    <lineage>
        <taxon>Eukaryota</taxon>
        <taxon>Viridiplantae</taxon>
        <taxon>Streptophyta</taxon>
        <taxon>Embryophyta</taxon>
        <taxon>Bryophyta</taxon>
        <taxon>Sphagnophytina</taxon>
        <taxon>Sphagnopsida</taxon>
        <taxon>Sphagnales</taxon>
        <taxon>Sphagnaceae</taxon>
        <taxon>Sphagnum</taxon>
    </lineage>
</organism>
<protein>
    <recommendedName>
        <fullName evidence="6">EF-hand domain-containing protein</fullName>
    </recommendedName>
</protein>
<dbReference type="InterPro" id="IPR002048">
    <property type="entry name" value="EF_hand_dom"/>
</dbReference>
<evidence type="ECO:0000313" key="8">
    <source>
        <dbReference type="Proteomes" id="UP001497444"/>
    </source>
</evidence>
<dbReference type="Proteomes" id="UP001497444">
    <property type="component" value="Chromosome 11"/>
</dbReference>
<dbReference type="PANTHER" id="PTHR46212">
    <property type="entry name" value="PEFLIN"/>
    <property type="match status" value="1"/>
</dbReference>
<reference evidence="7" key="1">
    <citation type="submission" date="2024-02" db="EMBL/GenBank/DDBJ databases">
        <authorList>
            <consortium name="ELIXIR-Norway"/>
            <consortium name="Elixir Norway"/>
        </authorList>
    </citation>
    <scope>NUCLEOTIDE SEQUENCE</scope>
</reference>
<keyword evidence="3" id="KW-0479">Metal-binding</keyword>
<evidence type="ECO:0000313" key="7">
    <source>
        <dbReference type="EMBL" id="CAK9258007.1"/>
    </source>
</evidence>
<dbReference type="PROSITE" id="PS00018">
    <property type="entry name" value="EF_HAND_1"/>
    <property type="match status" value="1"/>
</dbReference>
<evidence type="ECO:0000256" key="2">
    <source>
        <dbReference type="ARBA" id="ARBA00022490"/>
    </source>
</evidence>
<dbReference type="InterPro" id="IPR051426">
    <property type="entry name" value="Peflin/Sorcin_CaBP"/>
</dbReference>
<dbReference type="InterPro" id="IPR011992">
    <property type="entry name" value="EF-hand-dom_pair"/>
</dbReference>
<comment type="subcellular location">
    <subcellularLocation>
        <location evidence="1">Cytoplasm</location>
    </subcellularLocation>
</comment>
<dbReference type="InterPro" id="IPR018247">
    <property type="entry name" value="EF_Hand_1_Ca_BS"/>
</dbReference>
<evidence type="ECO:0000256" key="1">
    <source>
        <dbReference type="ARBA" id="ARBA00004496"/>
    </source>
</evidence>
<proteinExistence type="predicted"/>
<keyword evidence="5" id="KW-0106">Calcium</keyword>
<accession>A0ABP0VU49</accession>
<name>A0ABP0VU49_9BRYO</name>
<dbReference type="Gene3D" id="1.10.238.10">
    <property type="entry name" value="EF-hand"/>
    <property type="match status" value="1"/>
</dbReference>
<dbReference type="PROSITE" id="PS50222">
    <property type="entry name" value="EF_HAND_2"/>
    <property type="match status" value="1"/>
</dbReference>
<keyword evidence="8" id="KW-1185">Reference proteome</keyword>
<evidence type="ECO:0000259" key="6">
    <source>
        <dbReference type="PROSITE" id="PS50222"/>
    </source>
</evidence>
<evidence type="ECO:0000256" key="5">
    <source>
        <dbReference type="ARBA" id="ARBA00022837"/>
    </source>
</evidence>
<keyword evidence="4" id="KW-0677">Repeat</keyword>
<dbReference type="Pfam" id="PF13499">
    <property type="entry name" value="EF-hand_7"/>
    <property type="match status" value="1"/>
</dbReference>
<sequence>MEEQQYLRMWFESVDEDKSGSINSLELQRALEVGNLKFPKSIVDQMIRMYDADQNGVMSFEGNADSFLVINIKLVFHNVRISHLGLWDQGFLALNEVYQALQQAGFTLDEPSFYTACQSFDPNRLGKFKLDDYISMCIFLQSAKNLFGAFDTSRIGHITLDFNQFVYCAANLRV</sequence>
<dbReference type="SUPFAM" id="SSF47473">
    <property type="entry name" value="EF-hand"/>
    <property type="match status" value="1"/>
</dbReference>
<evidence type="ECO:0000256" key="4">
    <source>
        <dbReference type="ARBA" id="ARBA00022737"/>
    </source>
</evidence>
<dbReference type="EMBL" id="OZ020106">
    <property type="protein sequence ID" value="CAK9258007.1"/>
    <property type="molecule type" value="Genomic_DNA"/>
</dbReference>
<keyword evidence="2" id="KW-0963">Cytoplasm</keyword>
<evidence type="ECO:0000256" key="3">
    <source>
        <dbReference type="ARBA" id="ARBA00022723"/>
    </source>
</evidence>
<gene>
    <name evidence="7" type="ORF">CSSPJE1EN1_LOCUS3485</name>
</gene>
<feature type="domain" description="EF-hand" evidence="6">
    <location>
        <begin position="2"/>
        <end position="37"/>
    </location>
</feature>
<dbReference type="PANTHER" id="PTHR46212:SF3">
    <property type="entry name" value="GH27120P"/>
    <property type="match status" value="1"/>
</dbReference>